<keyword evidence="1" id="KW-1133">Transmembrane helix</keyword>
<accession>I4CCV6</accession>
<keyword evidence="3" id="KW-1185">Reference proteome</keyword>
<gene>
    <name evidence="2" type="ordered locus">Desti_4778</name>
</gene>
<evidence type="ECO:0000256" key="1">
    <source>
        <dbReference type="SAM" id="Phobius"/>
    </source>
</evidence>
<evidence type="ECO:0000313" key="2">
    <source>
        <dbReference type="EMBL" id="AFM27397.1"/>
    </source>
</evidence>
<dbReference type="AlphaFoldDB" id="I4CCV6"/>
<dbReference type="HOGENOM" id="CLU_1154990_0_0_7"/>
<protein>
    <recommendedName>
        <fullName evidence="4">DUF3137 domain-containing protein</fullName>
    </recommendedName>
</protein>
<reference evidence="3" key="1">
    <citation type="submission" date="2012-06" db="EMBL/GenBank/DDBJ databases">
        <title>Complete sequence of chromosome of Desulfomonile tiedjei DSM 6799.</title>
        <authorList>
            <person name="Lucas S."/>
            <person name="Copeland A."/>
            <person name="Lapidus A."/>
            <person name="Glavina del Rio T."/>
            <person name="Dalin E."/>
            <person name="Tice H."/>
            <person name="Bruce D."/>
            <person name="Goodwin L."/>
            <person name="Pitluck S."/>
            <person name="Peters L."/>
            <person name="Ovchinnikova G."/>
            <person name="Zeytun A."/>
            <person name="Lu M."/>
            <person name="Kyrpides N."/>
            <person name="Mavromatis K."/>
            <person name="Ivanova N."/>
            <person name="Brettin T."/>
            <person name="Detter J.C."/>
            <person name="Han C."/>
            <person name="Larimer F."/>
            <person name="Land M."/>
            <person name="Hauser L."/>
            <person name="Markowitz V."/>
            <person name="Cheng J.-F."/>
            <person name="Hugenholtz P."/>
            <person name="Woyke T."/>
            <person name="Wu D."/>
            <person name="Spring S."/>
            <person name="Schroeder M."/>
            <person name="Brambilla E."/>
            <person name="Klenk H.-P."/>
            <person name="Eisen J.A."/>
        </authorList>
    </citation>
    <scope>NUCLEOTIDE SEQUENCE [LARGE SCALE GENOMIC DNA]</scope>
    <source>
        <strain evidence="3">ATCC 49306 / DSM 6799 / DCB-1</strain>
    </source>
</reference>
<dbReference type="RefSeq" id="WP_014812505.1">
    <property type="nucleotide sequence ID" value="NC_018025.1"/>
</dbReference>
<sequence>METNGSTGVFFGIVLIALFAISFLAGDIAGIIIERHSARKWRIAAEKMGFEFDGRKRKAHSLSEIFLPKLLFPEAQETAFSFCQIMKSLSGRSQRFNISINDLTVWDYHTRGPIIYRSVVCMIKGYDFEIIGPIGLVRIGSILSYGFGQDKTLKEYTLSEEDDFSTTYRVFGRGGSSLSIFTQDLRRFCMEHRRAIDCLLINAEEMILVWTSDSPEYFPHLVDLAMGIVSRVLGPAQQIN</sequence>
<evidence type="ECO:0000313" key="3">
    <source>
        <dbReference type="Proteomes" id="UP000006055"/>
    </source>
</evidence>
<name>I4CCV6_DESTA</name>
<proteinExistence type="predicted"/>
<dbReference type="Proteomes" id="UP000006055">
    <property type="component" value="Chromosome"/>
</dbReference>
<dbReference type="KEGG" id="dti:Desti_4778"/>
<evidence type="ECO:0008006" key="4">
    <source>
        <dbReference type="Google" id="ProtNLM"/>
    </source>
</evidence>
<keyword evidence="1" id="KW-0472">Membrane</keyword>
<organism evidence="2 3">
    <name type="scientific">Desulfomonile tiedjei (strain ATCC 49306 / DSM 6799 / DCB-1)</name>
    <dbReference type="NCBI Taxonomy" id="706587"/>
    <lineage>
        <taxon>Bacteria</taxon>
        <taxon>Pseudomonadati</taxon>
        <taxon>Thermodesulfobacteriota</taxon>
        <taxon>Desulfomonilia</taxon>
        <taxon>Desulfomonilales</taxon>
        <taxon>Desulfomonilaceae</taxon>
        <taxon>Desulfomonile</taxon>
    </lineage>
</organism>
<keyword evidence="1" id="KW-0812">Transmembrane</keyword>
<dbReference type="EMBL" id="CP003360">
    <property type="protein sequence ID" value="AFM27397.1"/>
    <property type="molecule type" value="Genomic_DNA"/>
</dbReference>
<feature type="transmembrane region" description="Helical" evidence="1">
    <location>
        <begin position="6"/>
        <end position="33"/>
    </location>
</feature>